<evidence type="ECO:0000256" key="4">
    <source>
        <dbReference type="SAM" id="MobiDB-lite"/>
    </source>
</evidence>
<keyword evidence="2" id="KW-0143">Chaperone</keyword>
<keyword evidence="6" id="KW-1185">Reference proteome</keyword>
<dbReference type="InParanoid" id="A0A6P9E3V0"/>
<feature type="domain" description="DEK-C" evidence="5">
    <location>
        <begin position="268"/>
        <end position="328"/>
    </location>
</feature>
<dbReference type="PANTHER" id="PTHR15410:SF2">
    <property type="entry name" value="HIRA-INTERACTING PROTEIN 3"/>
    <property type="match status" value="1"/>
</dbReference>
<dbReference type="InterPro" id="IPR037647">
    <property type="entry name" value="HIRIP3"/>
</dbReference>
<dbReference type="RefSeq" id="XP_035542066.1">
    <property type="nucleotide sequence ID" value="XM_035686173.1"/>
</dbReference>
<dbReference type="PROSITE" id="PS51998">
    <property type="entry name" value="DEK_C"/>
    <property type="match status" value="1"/>
</dbReference>
<feature type="compositionally biased region" description="Acidic residues" evidence="4">
    <location>
        <begin position="361"/>
        <end position="374"/>
    </location>
</feature>
<evidence type="ECO:0000259" key="5">
    <source>
        <dbReference type="PROSITE" id="PS51998"/>
    </source>
</evidence>
<sequence length="595" mass="67118">MAEVAEVAQHSESPKTEIKDLAHDIESQIKGAMRSRVAYFQEQAEYSLSLSQINCSLTFEGVRRLLEKDLGLETYALDVHKRLIKQYLLEKHAAMEVEDFRSISLVSGVYKIISKVLVNRLSLVIEQIISKSHNAFMALSSFVKRILAKFKLYEHYFYALKPCWGLRVVDLLGRQFMSPVGGSLEDDSVVHYVVYLCLDGADSDNALKTSGDMGEKSVTREVADSSEGLHSKKDVKDSEETPVMGLLTRHKTTKAGCEETKASENKEVPSESTIKKAVRKRASYIKANSMKITMAELRRLLEKDLELEKYTLDSQKKFISQQLDDVLQSCEFSEEKPTSNVKKDLKKTYDGKASKRVSSEESSDSSDSKDDEEEVKPRKKKVPTGKMHNSDVKKRGRPSKETNISSGKQRKAAKTISKENFDSKDGEMSLKMVNLMRNLKKDNSNPVYGKQVEHLKSVIKSCGMSVPPSIYKKVKQVPENKRETHLIKELEEILSKEGLSANPLEKEIKEVRKKKERAKELEGIDMSNIVQSSRRRSTASFVAPPKPKVPVESNGDDNEDGDDDKENGDDNDEDDDNDDDSQSEEFNEDADEDSD</sequence>
<feature type="compositionally biased region" description="Basic and acidic residues" evidence="4">
    <location>
        <begin position="333"/>
        <end position="359"/>
    </location>
</feature>
<dbReference type="GO" id="GO:0005634">
    <property type="term" value="C:nucleus"/>
    <property type="evidence" value="ECO:0000318"/>
    <property type="project" value="GO_Central"/>
</dbReference>
<evidence type="ECO:0000313" key="7">
    <source>
        <dbReference type="RefSeq" id="XP_035542066.1"/>
    </source>
</evidence>
<evidence type="ECO:0000256" key="3">
    <source>
        <dbReference type="ARBA" id="ARBA00023242"/>
    </source>
</evidence>
<name>A0A6P9E3V0_JUGRE</name>
<feature type="compositionally biased region" description="Basic and acidic residues" evidence="4">
    <location>
        <begin position="213"/>
        <end position="236"/>
    </location>
</feature>
<organism evidence="6 7">
    <name type="scientific">Juglans regia</name>
    <name type="common">English walnut</name>
    <dbReference type="NCBI Taxonomy" id="51240"/>
    <lineage>
        <taxon>Eukaryota</taxon>
        <taxon>Viridiplantae</taxon>
        <taxon>Streptophyta</taxon>
        <taxon>Embryophyta</taxon>
        <taxon>Tracheophyta</taxon>
        <taxon>Spermatophyta</taxon>
        <taxon>Magnoliopsida</taxon>
        <taxon>eudicotyledons</taxon>
        <taxon>Gunneridae</taxon>
        <taxon>Pentapetalae</taxon>
        <taxon>rosids</taxon>
        <taxon>fabids</taxon>
        <taxon>Fagales</taxon>
        <taxon>Juglandaceae</taxon>
        <taxon>Juglans</taxon>
    </lineage>
</organism>
<gene>
    <name evidence="7" type="primary">LOC108982332</name>
</gene>
<evidence type="ECO:0000256" key="1">
    <source>
        <dbReference type="ARBA" id="ARBA00004123"/>
    </source>
</evidence>
<dbReference type="SUPFAM" id="SSF48371">
    <property type="entry name" value="ARM repeat"/>
    <property type="match status" value="1"/>
</dbReference>
<comment type="subcellular location">
    <subcellularLocation>
        <location evidence="1">Nucleus</location>
    </subcellularLocation>
</comment>
<feature type="compositionally biased region" description="Acidic residues" evidence="4">
    <location>
        <begin position="554"/>
        <end position="595"/>
    </location>
</feature>
<dbReference type="PANTHER" id="PTHR15410">
    <property type="entry name" value="HIRA-INTERACTING PROTEIN 3"/>
    <property type="match status" value="1"/>
</dbReference>
<evidence type="ECO:0000256" key="2">
    <source>
        <dbReference type="ARBA" id="ARBA00023186"/>
    </source>
</evidence>
<accession>A0A6P9E3V0</accession>
<protein>
    <submittedName>
        <fullName evidence="7">Glutamic acid-rich protein-like</fullName>
    </submittedName>
</protein>
<reference evidence="7" key="1">
    <citation type="submission" date="2025-08" db="UniProtKB">
        <authorList>
            <consortium name="RefSeq"/>
        </authorList>
    </citation>
    <scope>IDENTIFICATION</scope>
    <source>
        <tissue evidence="7">Leaves</tissue>
    </source>
</reference>
<feature type="region of interest" description="Disordered" evidence="4">
    <location>
        <begin position="209"/>
        <end position="236"/>
    </location>
</feature>
<dbReference type="InterPro" id="IPR016024">
    <property type="entry name" value="ARM-type_fold"/>
</dbReference>
<keyword evidence="3" id="KW-0539">Nucleus</keyword>
<dbReference type="Proteomes" id="UP000235220">
    <property type="component" value="Chromosome 16"/>
</dbReference>
<proteinExistence type="predicted"/>
<feature type="region of interest" description="Disordered" evidence="4">
    <location>
        <begin position="332"/>
        <end position="426"/>
    </location>
</feature>
<dbReference type="AlphaFoldDB" id="A0A6P9E3V0"/>
<dbReference type="FunCoup" id="A0A6P9E3V0">
    <property type="interactions" value="1520"/>
</dbReference>
<feature type="region of interest" description="Disordered" evidence="4">
    <location>
        <begin position="524"/>
        <end position="595"/>
    </location>
</feature>
<feature type="compositionally biased region" description="Basic and acidic residues" evidence="4">
    <location>
        <begin position="416"/>
        <end position="426"/>
    </location>
</feature>
<dbReference type="InterPro" id="IPR019098">
    <property type="entry name" value="Histone_chaperone_domain_CHZ"/>
</dbReference>
<evidence type="ECO:0000313" key="6">
    <source>
        <dbReference type="Proteomes" id="UP000235220"/>
    </source>
</evidence>
<dbReference type="Pfam" id="PF09649">
    <property type="entry name" value="CHZ"/>
    <property type="match status" value="1"/>
</dbReference>
<dbReference type="OrthoDB" id="514832at2759"/>
<dbReference type="KEGG" id="jre:108982332"/>
<dbReference type="SMART" id="SM01082">
    <property type="entry name" value="CHZ"/>
    <property type="match status" value="1"/>
</dbReference>
<dbReference type="GeneID" id="108982332"/>
<dbReference type="InterPro" id="IPR014876">
    <property type="entry name" value="DEK_C"/>
</dbReference>